<dbReference type="RefSeq" id="WP_224122119.1">
    <property type="nucleotide sequence ID" value="NZ_JAIQZJ010000002.1"/>
</dbReference>
<dbReference type="SUPFAM" id="SSF55781">
    <property type="entry name" value="GAF domain-like"/>
    <property type="match status" value="1"/>
</dbReference>
<dbReference type="PROSITE" id="PS51078">
    <property type="entry name" value="ICLR_ED"/>
    <property type="match status" value="1"/>
</dbReference>
<accession>A0ABS7UAM6</accession>
<dbReference type="InterPro" id="IPR036388">
    <property type="entry name" value="WH-like_DNA-bd_sf"/>
</dbReference>
<dbReference type="Pfam" id="PF09339">
    <property type="entry name" value="HTH_IclR"/>
    <property type="match status" value="1"/>
</dbReference>
<dbReference type="EMBL" id="JAIQZJ010000002">
    <property type="protein sequence ID" value="MBZ5737743.1"/>
    <property type="molecule type" value="Genomic_DNA"/>
</dbReference>
<dbReference type="Proteomes" id="UP000780875">
    <property type="component" value="Unassembled WGS sequence"/>
</dbReference>
<dbReference type="PROSITE" id="PS51077">
    <property type="entry name" value="HTH_ICLR"/>
    <property type="match status" value="1"/>
</dbReference>
<keyword evidence="7" id="KW-1185">Reference proteome</keyword>
<keyword evidence="1" id="KW-0805">Transcription regulation</keyword>
<gene>
    <name evidence="6" type="ORF">K8U61_06175</name>
</gene>
<proteinExistence type="predicted"/>
<dbReference type="InterPro" id="IPR005471">
    <property type="entry name" value="Tscrpt_reg_IclR_N"/>
</dbReference>
<dbReference type="InterPro" id="IPR050707">
    <property type="entry name" value="HTH_MetabolicPath_Reg"/>
</dbReference>
<evidence type="ECO:0000313" key="6">
    <source>
        <dbReference type="EMBL" id="MBZ5737743.1"/>
    </source>
</evidence>
<name>A0ABS7UAM6_9ACTN</name>
<organism evidence="6 7">
    <name type="scientific">Nocardioides mangrovi</name>
    <dbReference type="NCBI Taxonomy" id="2874580"/>
    <lineage>
        <taxon>Bacteria</taxon>
        <taxon>Bacillati</taxon>
        <taxon>Actinomycetota</taxon>
        <taxon>Actinomycetes</taxon>
        <taxon>Propionibacteriales</taxon>
        <taxon>Nocardioidaceae</taxon>
        <taxon>Nocardioides</taxon>
    </lineage>
</organism>
<dbReference type="SUPFAM" id="SSF46785">
    <property type="entry name" value="Winged helix' DNA-binding domain"/>
    <property type="match status" value="1"/>
</dbReference>
<protein>
    <submittedName>
        <fullName evidence="6">IclR family transcriptional regulator</fullName>
    </submittedName>
</protein>
<dbReference type="Gene3D" id="3.30.450.40">
    <property type="match status" value="1"/>
</dbReference>
<evidence type="ECO:0000259" key="4">
    <source>
        <dbReference type="PROSITE" id="PS51077"/>
    </source>
</evidence>
<evidence type="ECO:0000256" key="1">
    <source>
        <dbReference type="ARBA" id="ARBA00023015"/>
    </source>
</evidence>
<keyword evidence="2" id="KW-0238">DNA-binding</keyword>
<dbReference type="InterPro" id="IPR014757">
    <property type="entry name" value="Tscrpt_reg_IclR_C"/>
</dbReference>
<dbReference type="Gene3D" id="1.10.10.10">
    <property type="entry name" value="Winged helix-like DNA-binding domain superfamily/Winged helix DNA-binding domain"/>
    <property type="match status" value="1"/>
</dbReference>
<keyword evidence="3" id="KW-0804">Transcription</keyword>
<evidence type="ECO:0000256" key="3">
    <source>
        <dbReference type="ARBA" id="ARBA00023163"/>
    </source>
</evidence>
<evidence type="ECO:0000313" key="7">
    <source>
        <dbReference type="Proteomes" id="UP000780875"/>
    </source>
</evidence>
<sequence length="247" mass="25711">MVQSVERAAALLRAVAAAAGTDATASSLAATVGLNRTTTWRILTTLEQQRLVSLDRRTGRYSLGFGLVDLAGQASSTSLVRASRSVLQRIAKETGETAALAMLRDGALVYVAEAVGGAIVSVSFQGQPVPLHATSTGKVLLAWSGDDEVRALLNLPPGGRLERFTAATIGSRAALGEELARTRKRGFSVCRGEFEESAWGVSAPVLDSGGRPVAVVSIWGPPERITARRFTALGALAVAGATELTGR</sequence>
<reference evidence="6 7" key="1">
    <citation type="submission" date="2021-09" db="EMBL/GenBank/DDBJ databases">
        <title>Whole genome sequence of Nocardioides sp. GBK3QG-3.</title>
        <authorList>
            <person name="Tuo L."/>
        </authorList>
    </citation>
    <scope>NUCLEOTIDE SEQUENCE [LARGE SCALE GENOMIC DNA]</scope>
    <source>
        <strain evidence="6 7">GBK3QG-3</strain>
    </source>
</reference>
<comment type="caution">
    <text evidence="6">The sequence shown here is derived from an EMBL/GenBank/DDBJ whole genome shotgun (WGS) entry which is preliminary data.</text>
</comment>
<evidence type="ECO:0000259" key="5">
    <source>
        <dbReference type="PROSITE" id="PS51078"/>
    </source>
</evidence>
<dbReference type="InterPro" id="IPR029016">
    <property type="entry name" value="GAF-like_dom_sf"/>
</dbReference>
<dbReference type="SMART" id="SM00346">
    <property type="entry name" value="HTH_ICLR"/>
    <property type="match status" value="1"/>
</dbReference>
<feature type="domain" description="IclR-ED" evidence="5">
    <location>
        <begin position="66"/>
        <end position="247"/>
    </location>
</feature>
<feature type="domain" description="HTH iclR-type" evidence="4">
    <location>
        <begin position="2"/>
        <end position="65"/>
    </location>
</feature>
<dbReference type="PANTHER" id="PTHR30136">
    <property type="entry name" value="HELIX-TURN-HELIX TRANSCRIPTIONAL REGULATOR, ICLR FAMILY"/>
    <property type="match status" value="1"/>
</dbReference>
<dbReference type="Pfam" id="PF01614">
    <property type="entry name" value="IclR_C"/>
    <property type="match status" value="1"/>
</dbReference>
<dbReference type="InterPro" id="IPR036390">
    <property type="entry name" value="WH_DNA-bd_sf"/>
</dbReference>
<dbReference type="PANTHER" id="PTHR30136:SF24">
    <property type="entry name" value="HTH-TYPE TRANSCRIPTIONAL REPRESSOR ALLR"/>
    <property type="match status" value="1"/>
</dbReference>
<evidence type="ECO:0000256" key="2">
    <source>
        <dbReference type="ARBA" id="ARBA00023125"/>
    </source>
</evidence>